<keyword evidence="4" id="KW-1185">Reference proteome</keyword>
<feature type="domain" description="Tail sheath protein C-terminal" evidence="2">
    <location>
        <begin position="360"/>
        <end position="462"/>
    </location>
</feature>
<evidence type="ECO:0000313" key="4">
    <source>
        <dbReference type="Proteomes" id="UP001462502"/>
    </source>
</evidence>
<comment type="similarity">
    <text evidence="1">Belongs to the myoviridae tail sheath protein family.</text>
</comment>
<sequence>MASKPYTTPGVYVTEVSTLAPSVAQVATAIPAFIGYVQKALDDNGQQVPASAYPVVRRISSMLDYQKYFGLGEWLHGTVNQVSPGQFTYVSDPAALITSNYLYYAVQHFYLNGGGDAYVIAVGTNSATHQEADFIKGIDKARELDEVTLLLAPEAVSLPNYYQNIAQYMLTQAHDLGDRFALIDTVPAVDHATAAQNLRDKVTATLDTLKYGAAYYPYLNTTLTPMLDLDATKQTAQKKKIALSGVKDSGSNPVATLDLLSTGQAEYAQIMAFLALQSPVLPPSAAIAGVYAQTDGDRGVWKAPANVPLAAVSGPSVVVTADQQGKLNIDPVSGKSINAIRSFTGQGTLVWGARTLAGNSNEWRYINVRRLFSMVEESVKLATAFAVFEPNAPMTWLKVKSMIDTYLTNLWKEGALFGDTAEQAFYVAVGLGTTMTEDDINNGYMNIKIGLAAVRPAEFIELAFSHKSISA</sequence>
<gene>
    <name evidence="3" type="ORF">ABI908_04260</name>
</gene>
<dbReference type="RefSeq" id="WP_347937275.1">
    <property type="nucleotide sequence ID" value="NZ_CP158160.1"/>
</dbReference>
<organism evidence="3 4">
    <name type="scientific">Chromobacterium phragmitis</name>
    <dbReference type="NCBI Taxonomy" id="2202141"/>
    <lineage>
        <taxon>Bacteria</taxon>
        <taxon>Pseudomonadati</taxon>
        <taxon>Pseudomonadota</taxon>
        <taxon>Betaproteobacteria</taxon>
        <taxon>Neisseriales</taxon>
        <taxon>Chromobacteriaceae</taxon>
        <taxon>Chromobacterium</taxon>
    </lineage>
</organism>
<name>A0ABV0IPX9_9NEIS</name>
<protein>
    <submittedName>
        <fullName evidence="3">Phage tail sheath C-terminal domain-containing protein</fullName>
    </submittedName>
</protein>
<dbReference type="InterPro" id="IPR020287">
    <property type="entry name" value="Tail_sheath_C"/>
</dbReference>
<reference evidence="3 4" key="1">
    <citation type="submission" date="2024-05" db="EMBL/GenBank/DDBJ databases">
        <authorList>
            <person name="De Oliveira J.P."/>
            <person name="Noriler S.A."/>
            <person name="De Oliveira A.G."/>
            <person name="Sipoli D.S."/>
        </authorList>
    </citation>
    <scope>NUCLEOTIDE SEQUENCE [LARGE SCALE GENOMIC DNA]</scope>
    <source>
        <strain evidence="3 4">LABIM192</strain>
    </source>
</reference>
<dbReference type="EMBL" id="JBDXMI010000001">
    <property type="protein sequence ID" value="MEO9383332.1"/>
    <property type="molecule type" value="Genomic_DNA"/>
</dbReference>
<comment type="caution">
    <text evidence="3">The sequence shown here is derived from an EMBL/GenBank/DDBJ whole genome shotgun (WGS) entry which is preliminary data.</text>
</comment>
<proteinExistence type="inferred from homology"/>
<accession>A0ABV0IPX9</accession>
<dbReference type="InterPro" id="IPR052042">
    <property type="entry name" value="Tail_sheath_structural"/>
</dbReference>
<evidence type="ECO:0000313" key="3">
    <source>
        <dbReference type="EMBL" id="MEO9383332.1"/>
    </source>
</evidence>
<dbReference type="Pfam" id="PF17482">
    <property type="entry name" value="Phage_sheath_1C"/>
    <property type="match status" value="1"/>
</dbReference>
<dbReference type="Proteomes" id="UP001462502">
    <property type="component" value="Unassembled WGS sequence"/>
</dbReference>
<evidence type="ECO:0000256" key="1">
    <source>
        <dbReference type="ARBA" id="ARBA00008005"/>
    </source>
</evidence>
<evidence type="ECO:0000259" key="2">
    <source>
        <dbReference type="Pfam" id="PF17482"/>
    </source>
</evidence>
<dbReference type="PANTHER" id="PTHR35861">
    <property type="match status" value="1"/>
</dbReference>
<dbReference type="Gene3D" id="3.40.50.11780">
    <property type="match status" value="1"/>
</dbReference>
<dbReference type="PANTHER" id="PTHR35861:SF1">
    <property type="entry name" value="PHAGE TAIL SHEATH PROTEIN"/>
    <property type="match status" value="1"/>
</dbReference>